<dbReference type="Proteomes" id="UP000192534">
    <property type="component" value="Unassembled WGS sequence"/>
</dbReference>
<comment type="caution">
    <text evidence="3">The sequence shown here is derived from an EMBL/GenBank/DDBJ whole genome shotgun (WGS) entry which is preliminary data.</text>
</comment>
<evidence type="ECO:0000313" key="4">
    <source>
        <dbReference type="Proteomes" id="UP000192534"/>
    </source>
</evidence>
<evidence type="ECO:0000313" key="3">
    <source>
        <dbReference type="EMBL" id="ORB56926.1"/>
    </source>
</evidence>
<sequence length="115" mass="13150">MFARPAPSSDTAAERKADLAQADVFRVELRRQVELLNGELRGLRSELARCQMRNETTAVRRIQRELRCVTLERRDLVDMLAALDQRFSPDRCRSERGVNVGASRQDLQGSRHQNG</sequence>
<evidence type="ECO:0008006" key="5">
    <source>
        <dbReference type="Google" id="ProtNLM"/>
    </source>
</evidence>
<dbReference type="EMBL" id="MVIH01000001">
    <property type="protein sequence ID" value="ORB56926.1"/>
    <property type="molecule type" value="Genomic_DNA"/>
</dbReference>
<keyword evidence="4" id="KW-1185">Reference proteome</keyword>
<reference evidence="3 4" key="1">
    <citation type="submission" date="2016-12" db="EMBL/GenBank/DDBJ databases">
        <title>The new phylogeny of genus Mycobacterium.</title>
        <authorList>
            <person name="Tortoli E."/>
            <person name="Trovato A."/>
            <person name="Cirillo D.M."/>
        </authorList>
    </citation>
    <scope>NUCLEOTIDE SEQUENCE [LARGE SCALE GENOMIC DNA]</scope>
    <source>
        <strain evidence="3 4">DSM 44223</strain>
    </source>
</reference>
<feature type="region of interest" description="Disordered" evidence="2">
    <location>
        <begin position="92"/>
        <end position="115"/>
    </location>
</feature>
<gene>
    <name evidence="3" type="ORF">BST42_00435</name>
</gene>
<dbReference type="RefSeq" id="WP_083116603.1">
    <property type="nucleotide sequence ID" value="NZ_JACKUO010000024.1"/>
</dbReference>
<dbReference type="OrthoDB" id="9990270at2"/>
<evidence type="ECO:0000256" key="1">
    <source>
        <dbReference type="SAM" id="Coils"/>
    </source>
</evidence>
<organism evidence="3 4">
    <name type="scientific">Mycolicibacterium rhodesiae</name>
    <name type="common">Mycobacterium rhodesiae</name>
    <dbReference type="NCBI Taxonomy" id="36814"/>
    <lineage>
        <taxon>Bacteria</taxon>
        <taxon>Bacillati</taxon>
        <taxon>Actinomycetota</taxon>
        <taxon>Actinomycetes</taxon>
        <taxon>Mycobacteriales</taxon>
        <taxon>Mycobacteriaceae</taxon>
        <taxon>Mycolicibacterium</taxon>
    </lineage>
</organism>
<proteinExistence type="predicted"/>
<feature type="compositionally biased region" description="Polar residues" evidence="2">
    <location>
        <begin position="105"/>
        <end position="115"/>
    </location>
</feature>
<feature type="coiled-coil region" evidence="1">
    <location>
        <begin position="26"/>
        <end position="53"/>
    </location>
</feature>
<accession>A0A1X0J5A6</accession>
<evidence type="ECO:0000256" key="2">
    <source>
        <dbReference type="SAM" id="MobiDB-lite"/>
    </source>
</evidence>
<keyword evidence="1" id="KW-0175">Coiled coil</keyword>
<protein>
    <recommendedName>
        <fullName evidence="5">Transposase</fullName>
    </recommendedName>
</protein>
<name>A0A1X0J5A6_MYCRH</name>
<dbReference type="AlphaFoldDB" id="A0A1X0J5A6"/>